<reference evidence="4" key="1">
    <citation type="journal article" date="2011" name="MBio">
        <title>Novel metabolic attributes of the genus Cyanothece, comprising a group of unicellular nitrogen-fixing Cyanobacteria.</title>
        <authorList>
            <person name="Bandyopadhyay A."/>
            <person name="Elvitigala T."/>
            <person name="Welsh E."/>
            <person name="Stockel J."/>
            <person name="Liberton M."/>
            <person name="Min H."/>
            <person name="Sherman L.A."/>
            <person name="Pakrasi H.B."/>
        </authorList>
    </citation>
    <scope>NUCLEOTIDE SEQUENCE [LARGE SCALE GENOMIC DNA]</scope>
    <source>
        <strain evidence="4">PCC 7822</strain>
    </source>
</reference>
<dbReference type="InterPro" id="IPR002716">
    <property type="entry name" value="PIN_dom"/>
</dbReference>
<dbReference type="PANTHER" id="PTHR35901">
    <property type="entry name" value="RIBONUCLEASE VAPC3"/>
    <property type="match status" value="1"/>
</dbReference>
<keyword evidence="4" id="KW-1185">Reference proteome</keyword>
<dbReference type="SUPFAM" id="SSF88723">
    <property type="entry name" value="PIN domain-like"/>
    <property type="match status" value="1"/>
</dbReference>
<accession>E0UBW0</accession>
<proteinExistence type="predicted"/>
<dbReference type="AlphaFoldDB" id="E0UBW0"/>
<dbReference type="InterPro" id="IPR044153">
    <property type="entry name" value="PIN_Pae0151-like"/>
</dbReference>
<dbReference type="InterPro" id="IPR051619">
    <property type="entry name" value="TypeII_TA_RNase_PINc/VapC"/>
</dbReference>
<evidence type="ECO:0000313" key="3">
    <source>
        <dbReference type="EMBL" id="ADN15175.1"/>
    </source>
</evidence>
<dbReference type="CDD" id="cd09873">
    <property type="entry name" value="PIN_Pae0151-like"/>
    <property type="match status" value="1"/>
</dbReference>
<gene>
    <name evidence="3" type="ordered locus">Cyan7822_3223</name>
</gene>
<dbReference type="eggNOG" id="COG4113">
    <property type="taxonomic scope" value="Bacteria"/>
</dbReference>
<dbReference type="KEGG" id="cyj:Cyan7822_3223"/>
<dbReference type="Proteomes" id="UP000008206">
    <property type="component" value="Chromosome"/>
</dbReference>
<dbReference type="PANTHER" id="PTHR35901:SF1">
    <property type="entry name" value="EXONUCLEASE VAPC9"/>
    <property type="match status" value="1"/>
</dbReference>
<dbReference type="Pfam" id="PF01850">
    <property type="entry name" value="PIN"/>
    <property type="match status" value="1"/>
</dbReference>
<keyword evidence="1" id="KW-0460">Magnesium</keyword>
<dbReference type="HOGENOM" id="CLU_121774_1_1_3"/>
<evidence type="ECO:0000259" key="2">
    <source>
        <dbReference type="Pfam" id="PF01850"/>
    </source>
</evidence>
<organism evidence="3 4">
    <name type="scientific">Gloeothece verrucosa (strain PCC 7822)</name>
    <name type="common">Cyanothece sp. (strain PCC 7822)</name>
    <dbReference type="NCBI Taxonomy" id="497965"/>
    <lineage>
        <taxon>Bacteria</taxon>
        <taxon>Bacillati</taxon>
        <taxon>Cyanobacteriota</taxon>
        <taxon>Cyanophyceae</taxon>
        <taxon>Oscillatoriophycideae</taxon>
        <taxon>Chroococcales</taxon>
        <taxon>Aphanothecaceae</taxon>
        <taxon>Gloeothece</taxon>
        <taxon>Gloeothece verrucosa</taxon>
    </lineage>
</organism>
<dbReference type="STRING" id="497965.Cyan7822_3223"/>
<evidence type="ECO:0000256" key="1">
    <source>
        <dbReference type="ARBA" id="ARBA00022842"/>
    </source>
</evidence>
<dbReference type="Gene3D" id="3.40.50.1010">
    <property type="entry name" value="5'-nuclease"/>
    <property type="match status" value="1"/>
</dbReference>
<sequence length="145" mass="16758">MPNYVVDTSIVIQRFIRETYTPNVRALLNRLLVGDQLYIPEFCLLECSNVFWKQVRFYGLSEEKANQFINELREISFQIVPVSYLLNSALKIGLTYQLAIYDSLYIALALRLDYPLITVDERQAQAAKDCGVTLIPITDFKPQED</sequence>
<protein>
    <submittedName>
        <fullName evidence="3">PilT protein domain protein</fullName>
    </submittedName>
</protein>
<dbReference type="OrthoDB" id="459975at2"/>
<evidence type="ECO:0000313" key="4">
    <source>
        <dbReference type="Proteomes" id="UP000008206"/>
    </source>
</evidence>
<name>E0UBW0_GLOV7</name>
<dbReference type="RefSeq" id="WP_013323268.1">
    <property type="nucleotide sequence ID" value="NC_014501.1"/>
</dbReference>
<dbReference type="EMBL" id="CP002198">
    <property type="protein sequence ID" value="ADN15175.1"/>
    <property type="molecule type" value="Genomic_DNA"/>
</dbReference>
<feature type="domain" description="PIN" evidence="2">
    <location>
        <begin position="4"/>
        <end position="128"/>
    </location>
</feature>
<dbReference type="InterPro" id="IPR029060">
    <property type="entry name" value="PIN-like_dom_sf"/>
</dbReference>